<evidence type="ECO:0000313" key="3">
    <source>
        <dbReference type="Proteomes" id="UP001055111"/>
    </source>
</evidence>
<dbReference type="SUPFAM" id="SSF53474">
    <property type="entry name" value="alpha/beta-Hydrolases"/>
    <property type="match status" value="1"/>
</dbReference>
<proteinExistence type="predicted"/>
<dbReference type="Gene3D" id="3.40.50.1820">
    <property type="entry name" value="alpha/beta hydrolase"/>
    <property type="match status" value="1"/>
</dbReference>
<name>A0AA37IJQ7_9BURK</name>
<dbReference type="Proteomes" id="UP001055111">
    <property type="component" value="Unassembled WGS sequence"/>
</dbReference>
<keyword evidence="1" id="KW-0472">Membrane</keyword>
<comment type="caution">
    <text evidence="2">The sequence shown here is derived from an EMBL/GenBank/DDBJ whole genome shotgun (WGS) entry which is preliminary data.</text>
</comment>
<gene>
    <name evidence="2" type="ORF">CBA19CS42_40395</name>
</gene>
<feature type="transmembrane region" description="Helical" evidence="1">
    <location>
        <begin position="167"/>
        <end position="187"/>
    </location>
</feature>
<keyword evidence="1" id="KW-0812">Transmembrane</keyword>
<feature type="transmembrane region" description="Helical" evidence="1">
    <location>
        <begin position="128"/>
        <end position="147"/>
    </location>
</feature>
<sequence>MSKDLIVTLVHGTFAHNGRAKWMSVDSSLVSVLKRSLGEEVRFRRFEWDGKNTHSSRQAAGKALAMQLKEQACQDPPATQVVIAHSHGGNILAYALSQSDLPHLLAVTLGTPFIRVHPRQLSTIFSELLLKLFGFLLIGAIFLLFYLDGFNFFDSHSIPPGEKKAVLSFLLSLITIATSVLLFVGYFPAKYAAVVQALDRREQVIKYQLEASFAASQNLMIISVAGDEAAAGLGLLDYLGNIPAIIFDHLLQLSRNTFKALASTWVVCLFLTPVFPFVKLALILMMFFPPAMLILLVVPLFCLSLIRFFGYWDDRALDYAYVRIKTNRDPFIRWTRKEIDLSLDGRDGQRIVAIRYPRARWFPLLSGGALHHSSIYERRDILEDIVNWIIDGKKPQGALSFFPPSKFYDLNKNPK</sequence>
<reference evidence="2" key="1">
    <citation type="submission" date="2022-09" db="EMBL/GenBank/DDBJ databases">
        <title>Isolation and characterization of 3-chlorobenzoate degrading bacteria from soils in Shizuoka.</title>
        <authorList>
            <person name="Ifat A."/>
            <person name="Ogawa N."/>
            <person name="Kimbara K."/>
            <person name="Moriuchi R."/>
            <person name="Dohra H."/>
            <person name="Shintani M."/>
        </authorList>
    </citation>
    <scope>NUCLEOTIDE SEQUENCE</scope>
    <source>
        <strain evidence="2">19CS4-2</strain>
    </source>
</reference>
<evidence type="ECO:0000256" key="1">
    <source>
        <dbReference type="SAM" id="Phobius"/>
    </source>
</evidence>
<evidence type="ECO:0000313" key="2">
    <source>
        <dbReference type="EMBL" id="GJH30917.1"/>
    </source>
</evidence>
<evidence type="ECO:0008006" key="4">
    <source>
        <dbReference type="Google" id="ProtNLM"/>
    </source>
</evidence>
<keyword evidence="1" id="KW-1133">Transmembrane helix</keyword>
<dbReference type="RefSeq" id="WP_238218443.1">
    <property type="nucleotide sequence ID" value="NZ_BPUS01000051.1"/>
</dbReference>
<accession>A0AA37IJQ7</accession>
<dbReference type="AlphaFoldDB" id="A0AA37IJQ7"/>
<feature type="transmembrane region" description="Helical" evidence="1">
    <location>
        <begin position="284"/>
        <end position="306"/>
    </location>
</feature>
<feature type="transmembrane region" description="Helical" evidence="1">
    <location>
        <begin position="260"/>
        <end position="278"/>
    </location>
</feature>
<organism evidence="2 3">
    <name type="scientific">Caballeronia novacaledonica</name>
    <dbReference type="NCBI Taxonomy" id="1544861"/>
    <lineage>
        <taxon>Bacteria</taxon>
        <taxon>Pseudomonadati</taxon>
        <taxon>Pseudomonadota</taxon>
        <taxon>Betaproteobacteria</taxon>
        <taxon>Burkholderiales</taxon>
        <taxon>Burkholderiaceae</taxon>
        <taxon>Caballeronia</taxon>
    </lineage>
</organism>
<dbReference type="InterPro" id="IPR029058">
    <property type="entry name" value="AB_hydrolase_fold"/>
</dbReference>
<protein>
    <recommendedName>
        <fullName evidence="4">Alpha/beta hydrolase family protein</fullName>
    </recommendedName>
</protein>
<dbReference type="EMBL" id="BPUS01000051">
    <property type="protein sequence ID" value="GJH30917.1"/>
    <property type="molecule type" value="Genomic_DNA"/>
</dbReference>